<dbReference type="Proteomes" id="UP000008909">
    <property type="component" value="Unassembled WGS sequence"/>
</dbReference>
<feature type="compositionally biased region" description="Basic and acidic residues" evidence="3">
    <location>
        <begin position="943"/>
        <end position="961"/>
    </location>
</feature>
<feature type="region of interest" description="Disordered" evidence="3">
    <location>
        <begin position="861"/>
        <end position="881"/>
    </location>
</feature>
<evidence type="ECO:0000313" key="6">
    <source>
        <dbReference type="Proteomes" id="UP000008909"/>
    </source>
</evidence>
<feature type="region of interest" description="Disordered" evidence="3">
    <location>
        <begin position="922"/>
        <end position="990"/>
    </location>
</feature>
<dbReference type="PANTHER" id="PTHR12634">
    <property type="entry name" value="SIT4 YEAST -ASSOCIATING PROTEIN-RELATED"/>
    <property type="match status" value="1"/>
</dbReference>
<gene>
    <name evidence="5" type="ORF">CLF_109540</name>
</gene>
<keyword evidence="4" id="KW-1133">Transmembrane helix</keyword>
<feature type="region of interest" description="Disordered" evidence="3">
    <location>
        <begin position="677"/>
        <end position="713"/>
    </location>
</feature>
<keyword evidence="4" id="KW-0472">Membrane</keyword>
<evidence type="ECO:0000256" key="1">
    <source>
        <dbReference type="ARBA" id="ARBA00006180"/>
    </source>
</evidence>
<reference evidence="5" key="1">
    <citation type="journal article" date="2011" name="Genome Biol.">
        <title>The draft genome of the carcinogenic human liver fluke Clonorchis sinensis.</title>
        <authorList>
            <person name="Wang X."/>
            <person name="Chen W."/>
            <person name="Huang Y."/>
            <person name="Sun J."/>
            <person name="Men J."/>
            <person name="Liu H."/>
            <person name="Luo F."/>
            <person name="Guo L."/>
            <person name="Lv X."/>
            <person name="Deng C."/>
            <person name="Zhou C."/>
            <person name="Fan Y."/>
            <person name="Li X."/>
            <person name="Huang L."/>
            <person name="Hu Y."/>
            <person name="Liang C."/>
            <person name="Hu X."/>
            <person name="Xu J."/>
            <person name="Yu X."/>
        </authorList>
    </citation>
    <scope>NUCLEOTIDE SEQUENCE [LARGE SCALE GENOMIC DNA]</scope>
    <source>
        <strain evidence="5">Henan</strain>
    </source>
</reference>
<name>H2KUM2_CLOSI</name>
<keyword evidence="6" id="KW-1185">Reference proteome</keyword>
<feature type="transmembrane region" description="Helical" evidence="4">
    <location>
        <begin position="124"/>
        <end position="142"/>
    </location>
</feature>
<dbReference type="GO" id="GO:0005634">
    <property type="term" value="C:nucleus"/>
    <property type="evidence" value="ECO:0007669"/>
    <property type="project" value="TreeGrafter"/>
</dbReference>
<dbReference type="GO" id="GO:0019903">
    <property type="term" value="F:protein phosphatase binding"/>
    <property type="evidence" value="ECO:0007669"/>
    <property type="project" value="InterPro"/>
</dbReference>
<dbReference type="GO" id="GO:0019888">
    <property type="term" value="F:protein phosphatase regulator activity"/>
    <property type="evidence" value="ECO:0007669"/>
    <property type="project" value="TreeGrafter"/>
</dbReference>
<comment type="similarity">
    <text evidence="1">Belongs to the SAPS family.</text>
</comment>
<proteinExistence type="inferred from homology"/>
<sequence>VKLEYADSTSKRFDYRLFCVSCRATLPHRTSKTSQNVSLDDVLLDPNVLDECRNENKKLLALKCHIASELLAANVPRLNYALLRDSHSLDLLYTTLLKPDVTSLVSSFMYKILFSLMQYSIDEVIAATFFISFIIFQMYSFFAAKSDLPSFLLANLTRPAVLEIISRLLQFSNYSEMSTDVIQKDVNSIVLVLKATASGSFRTYWLTVWVCSLHKGIARMSSLNFAISGGDPPFNENLTLPPVTPFNLKPLLMYLIVLFTWGCMAISPTLAVSRHGVNHSRRFKTSALAPPSQAKRDRPLRLTAVRLHIARFVHYLFLAKSETLVKELLRLDFLNILMDLFFQFSLNSFLHSTCESIIRLLVYRALLTVTFESPPERSPNVSLSLDSADAVHRMFFSPNEADDKEKPFEMADIQGEVLTTGNISSPPFPNVYWAFLRQLVVEGDLLERIHKTWVAEPSSSRSRGNLGHLRLIANLLTAVIGPCKKPPAEPDPALIGDELNLVITTDHLNAVATNGCTYESKTNPDLCLYLRTDIPADAWANWCEFVSGPLAEANEKSFINFAEFPNSVSSSDHTAMDYKPSDMAISQALQNAYANYCTRPLTSTFMDQFGFAEDEFVEPSNHPNWVLDARLAEVSFALHISEDMENSTLFEQACNDIIQLNDEEVGKEAMCIPEISITPPIDADPTSPTPQEPDSDKAVCDSHVASSSEKPTKDIVPTRAKILEIFDELQSNSSEDEAVVIGCASTTTTEDEDPDLVVIESGFRKSTAFSNLAEIDERELSAELVPKRAAPTKSCSSVLPVLREAELDEEQELRENGDIVGNQAELTFNDRSVSPHSPNNRIYTHRPVSWSPGFRCKQLVNGKSGPKKSHRRPTPPVFQNVRTIESLHPLLCVDNADKEEDEYSPIESTEHDLSLNRLRDKEQNGMSQHRNQIKCDTNGVYDSDTRTEDAKSMDGKSEERTNLSTETSSRFPLAGSTWHQPQSPESILPGDTAEENAIDLVEDVENIALGDLSSGFSNLTQANRTLFDALQSNWISDSSTGGGRRLIMPTKRVSLRTPPMTDDTHARIPGHTDSTNVHKISIEDPSAIDQSSATSETKKSPATSPSLLESNSSPTSNSTTSPLSTRIPTSCGMMASIKIRHATKTHRLPPFVISENDFGPGDLLEELRSSEMTTNGLGSREFLDPDFSELPHTSDLKPKLRLDRVLQSHICELLICPAIDTRVPHTLKVSPTRDNVTDRVRVASVWAFSCSDMLILEIKSGVTDDKTLTPTQASYIIASSPTEFRPALSIDDSVRHASVLRATSARHMAPTSSGPRKVRTNRLATERLADPDVRRTHQNRLLGSLPNAPPSDVNAYWDEIATSLHGAGNFACGTARMERPSRIKKNASADGPNTSYKNCHGHQLAIIRNPQAKYSPENVFQDRTSGCVRASEIFRAQSDVRQERPVSTLLFNYLIDEPVRRKLKGLQNPGVQITCDKSLSIWNMQTIVVIFEEKEKAHVFLDELSKVIPSFDCFTIMSLRMDDIVKARNNTYLTSTKSFAPYPGMVEKKSGGEPRI</sequence>
<keyword evidence="4" id="KW-0812">Transmembrane</keyword>
<feature type="non-terminal residue" evidence="5">
    <location>
        <position position="1"/>
    </location>
</feature>
<feature type="compositionally biased region" description="Low complexity" evidence="3">
    <location>
        <begin position="1103"/>
        <end position="1125"/>
    </location>
</feature>
<feature type="transmembrane region" description="Helical" evidence="4">
    <location>
        <begin position="251"/>
        <end position="272"/>
    </location>
</feature>
<dbReference type="EMBL" id="DF144126">
    <property type="protein sequence ID" value="GAA27562.2"/>
    <property type="molecule type" value="Genomic_DNA"/>
</dbReference>
<keyword evidence="2" id="KW-0131">Cell cycle</keyword>
<feature type="region of interest" description="Disordered" evidence="3">
    <location>
        <begin position="1052"/>
        <end position="1129"/>
    </location>
</feature>
<organism evidence="5 6">
    <name type="scientific">Clonorchis sinensis</name>
    <name type="common">Chinese liver fluke</name>
    <dbReference type="NCBI Taxonomy" id="79923"/>
    <lineage>
        <taxon>Eukaryota</taxon>
        <taxon>Metazoa</taxon>
        <taxon>Spiralia</taxon>
        <taxon>Lophotrochozoa</taxon>
        <taxon>Platyhelminthes</taxon>
        <taxon>Trematoda</taxon>
        <taxon>Digenea</taxon>
        <taxon>Opisthorchiida</taxon>
        <taxon>Opisthorchiata</taxon>
        <taxon>Opisthorchiidae</taxon>
        <taxon>Clonorchis</taxon>
    </lineage>
</organism>
<evidence type="ECO:0000256" key="2">
    <source>
        <dbReference type="ARBA" id="ARBA00023306"/>
    </source>
</evidence>
<dbReference type="GO" id="GO:0005829">
    <property type="term" value="C:cytosol"/>
    <property type="evidence" value="ECO:0007669"/>
    <property type="project" value="TreeGrafter"/>
</dbReference>
<dbReference type="PANTHER" id="PTHR12634:SF8">
    <property type="entry name" value="FIERY MOUNTAIN, ISOFORM D"/>
    <property type="match status" value="1"/>
</dbReference>
<evidence type="ECO:0000313" key="5">
    <source>
        <dbReference type="EMBL" id="GAA27562.2"/>
    </source>
</evidence>
<dbReference type="InterPro" id="IPR007587">
    <property type="entry name" value="SAPS"/>
</dbReference>
<evidence type="ECO:0000256" key="3">
    <source>
        <dbReference type="SAM" id="MobiDB-lite"/>
    </source>
</evidence>
<protein>
    <submittedName>
        <fullName evidence="5">Serine/threonine-protein phosphatase 6 regulatory subunit 2</fullName>
    </submittedName>
</protein>
<accession>H2KUM2</accession>
<evidence type="ECO:0000256" key="4">
    <source>
        <dbReference type="SAM" id="Phobius"/>
    </source>
</evidence>